<name>A0A0A9E7E5_ARUDO</name>
<dbReference type="PANTHER" id="PTHR47165">
    <property type="entry name" value="OS03G0429900 PROTEIN"/>
    <property type="match status" value="1"/>
</dbReference>
<dbReference type="EMBL" id="GBRH01201904">
    <property type="protein sequence ID" value="JAD95991.1"/>
    <property type="molecule type" value="Transcribed_RNA"/>
</dbReference>
<dbReference type="AlphaFoldDB" id="A0A0A9E7E5"/>
<reference evidence="1" key="2">
    <citation type="journal article" date="2015" name="Data Brief">
        <title>Shoot transcriptome of the giant reed, Arundo donax.</title>
        <authorList>
            <person name="Barrero R.A."/>
            <person name="Guerrero F.D."/>
            <person name="Moolhuijzen P."/>
            <person name="Goolsby J.A."/>
            <person name="Tidwell J."/>
            <person name="Bellgard S.E."/>
            <person name="Bellgard M.I."/>
        </authorList>
    </citation>
    <scope>NUCLEOTIDE SEQUENCE</scope>
    <source>
        <tissue evidence="1">Shoot tissue taken approximately 20 cm above the soil surface</tissue>
    </source>
</reference>
<dbReference type="InterPro" id="IPR012340">
    <property type="entry name" value="NA-bd_OB-fold"/>
</dbReference>
<sequence length="82" mass="9541">MIELNKRTQIRDAHNQPPDFPKYTFSLTPIENLPDYVRSRVRFLDVIGKIIGVSDAAMVYTKAGDAMMRRVVHLQDLKYVYL</sequence>
<protein>
    <submittedName>
        <fullName evidence="1">Uncharacterized protein</fullName>
    </submittedName>
</protein>
<proteinExistence type="predicted"/>
<evidence type="ECO:0000313" key="1">
    <source>
        <dbReference type="EMBL" id="JAD95991.1"/>
    </source>
</evidence>
<dbReference type="Gene3D" id="2.40.50.140">
    <property type="entry name" value="Nucleic acid-binding proteins"/>
    <property type="match status" value="1"/>
</dbReference>
<accession>A0A0A9E7E5</accession>
<reference evidence="1" key="1">
    <citation type="submission" date="2014-09" db="EMBL/GenBank/DDBJ databases">
        <authorList>
            <person name="Magalhaes I.L.F."/>
            <person name="Oliveira U."/>
            <person name="Santos F.R."/>
            <person name="Vidigal T.H.D.A."/>
            <person name="Brescovit A.D."/>
            <person name="Santos A.J."/>
        </authorList>
    </citation>
    <scope>NUCLEOTIDE SEQUENCE</scope>
    <source>
        <tissue evidence="1">Shoot tissue taken approximately 20 cm above the soil surface</tissue>
    </source>
</reference>
<dbReference type="PANTHER" id="PTHR47165:SF4">
    <property type="entry name" value="OS03G0429900 PROTEIN"/>
    <property type="match status" value="1"/>
</dbReference>
<organism evidence="1">
    <name type="scientific">Arundo donax</name>
    <name type="common">Giant reed</name>
    <name type="synonym">Donax arundinaceus</name>
    <dbReference type="NCBI Taxonomy" id="35708"/>
    <lineage>
        <taxon>Eukaryota</taxon>
        <taxon>Viridiplantae</taxon>
        <taxon>Streptophyta</taxon>
        <taxon>Embryophyta</taxon>
        <taxon>Tracheophyta</taxon>
        <taxon>Spermatophyta</taxon>
        <taxon>Magnoliopsida</taxon>
        <taxon>Liliopsida</taxon>
        <taxon>Poales</taxon>
        <taxon>Poaceae</taxon>
        <taxon>PACMAD clade</taxon>
        <taxon>Arundinoideae</taxon>
        <taxon>Arundineae</taxon>
        <taxon>Arundo</taxon>
    </lineage>
</organism>